<dbReference type="GO" id="GO:0005789">
    <property type="term" value="C:endoplasmic reticulum membrane"/>
    <property type="evidence" value="ECO:0007669"/>
    <property type="project" value="UniProtKB-SubCell"/>
</dbReference>
<evidence type="ECO:0000256" key="7">
    <source>
        <dbReference type="ARBA" id="ARBA00023054"/>
    </source>
</evidence>
<evidence type="ECO:0000256" key="9">
    <source>
        <dbReference type="ARBA" id="ARBA00037934"/>
    </source>
</evidence>
<dbReference type="GeneID" id="20669255"/>
<evidence type="ECO:0000256" key="11">
    <source>
        <dbReference type="SAM" id="Phobius"/>
    </source>
</evidence>
<dbReference type="GO" id="GO:0006890">
    <property type="term" value="P:retrograde vesicle-mediated transport, Golgi to endoplasmic reticulum"/>
    <property type="evidence" value="ECO:0007669"/>
    <property type="project" value="InterPro"/>
</dbReference>
<dbReference type="AlphaFoldDB" id="W4JY00"/>
<evidence type="ECO:0000256" key="5">
    <source>
        <dbReference type="ARBA" id="ARBA00022892"/>
    </source>
</evidence>
<evidence type="ECO:0000256" key="4">
    <source>
        <dbReference type="ARBA" id="ARBA00022824"/>
    </source>
</evidence>
<accession>W4JY00</accession>
<keyword evidence="4" id="KW-0256">Endoplasmic reticulum</keyword>
<evidence type="ECO:0000259" key="12">
    <source>
        <dbReference type="Pfam" id="PF03908"/>
    </source>
</evidence>
<dbReference type="OrthoDB" id="46868at2759"/>
<evidence type="ECO:0000313" key="13">
    <source>
        <dbReference type="EMBL" id="ETW77970.1"/>
    </source>
</evidence>
<keyword evidence="7 10" id="KW-0175">Coiled coil</keyword>
<dbReference type="Pfam" id="PF03908">
    <property type="entry name" value="Sec20"/>
    <property type="match status" value="1"/>
</dbReference>
<dbReference type="FunCoup" id="W4JY00">
    <property type="interactions" value="57"/>
</dbReference>
<dbReference type="RefSeq" id="XP_009549628.1">
    <property type="nucleotide sequence ID" value="XM_009551333.1"/>
</dbReference>
<feature type="non-terminal residue" evidence="13">
    <location>
        <position position="234"/>
    </location>
</feature>
<evidence type="ECO:0000313" key="14">
    <source>
        <dbReference type="Proteomes" id="UP000030671"/>
    </source>
</evidence>
<keyword evidence="14" id="KW-1185">Reference proteome</keyword>
<dbReference type="STRING" id="747525.W4JY00"/>
<dbReference type="eggNOG" id="ENOG502S7WD">
    <property type="taxonomic scope" value="Eukaryota"/>
</dbReference>
<evidence type="ECO:0000256" key="6">
    <source>
        <dbReference type="ARBA" id="ARBA00022989"/>
    </source>
</evidence>
<comment type="subcellular location">
    <subcellularLocation>
        <location evidence="1">Endoplasmic reticulum membrane</location>
        <topology evidence="1">Single-pass type IV membrane protein</topology>
    </subcellularLocation>
</comment>
<comment type="similarity">
    <text evidence="9">Belongs to the SEC20 family.</text>
</comment>
<evidence type="ECO:0000256" key="1">
    <source>
        <dbReference type="ARBA" id="ARBA00004163"/>
    </source>
</evidence>
<evidence type="ECO:0000256" key="2">
    <source>
        <dbReference type="ARBA" id="ARBA00022448"/>
    </source>
</evidence>
<evidence type="ECO:0000256" key="3">
    <source>
        <dbReference type="ARBA" id="ARBA00022692"/>
    </source>
</evidence>
<sequence length="234" mass="26485">MPPLPPQFDESTLASIAGIQRRETDLKDFQIPRLRDYRGSLSVQQQYAAELREDLDTLTQLVEAVEDQRGERTRRELRAVVESFRENVSRLRKDMRTALLTSKRAIDAQSVSQREELLRSLAAREKQGPTSGEKTTEDALMKANHDVTDALRRTVGLMQNELERSVLSVQMLESSTATLKSASSMHDVLSMLMGTSKQLITALEKSDWLDRLLIAAALAFFVLVVLFILKQRIL</sequence>
<dbReference type="InParanoid" id="W4JY00"/>
<reference evidence="13 14" key="1">
    <citation type="journal article" date="2012" name="New Phytol.">
        <title>Insight into trade-off between wood decay and parasitism from the genome of a fungal forest pathogen.</title>
        <authorList>
            <person name="Olson A."/>
            <person name="Aerts A."/>
            <person name="Asiegbu F."/>
            <person name="Belbahri L."/>
            <person name="Bouzid O."/>
            <person name="Broberg A."/>
            <person name="Canback B."/>
            <person name="Coutinho P.M."/>
            <person name="Cullen D."/>
            <person name="Dalman K."/>
            <person name="Deflorio G."/>
            <person name="van Diepen L.T."/>
            <person name="Dunand C."/>
            <person name="Duplessis S."/>
            <person name="Durling M."/>
            <person name="Gonthier P."/>
            <person name="Grimwood J."/>
            <person name="Fossdal C.G."/>
            <person name="Hansson D."/>
            <person name="Henrissat B."/>
            <person name="Hietala A."/>
            <person name="Himmelstrand K."/>
            <person name="Hoffmeister D."/>
            <person name="Hogberg N."/>
            <person name="James T.Y."/>
            <person name="Karlsson M."/>
            <person name="Kohler A."/>
            <person name="Kues U."/>
            <person name="Lee Y.H."/>
            <person name="Lin Y.C."/>
            <person name="Lind M."/>
            <person name="Lindquist E."/>
            <person name="Lombard V."/>
            <person name="Lucas S."/>
            <person name="Lunden K."/>
            <person name="Morin E."/>
            <person name="Murat C."/>
            <person name="Park J."/>
            <person name="Raffaello T."/>
            <person name="Rouze P."/>
            <person name="Salamov A."/>
            <person name="Schmutz J."/>
            <person name="Solheim H."/>
            <person name="Stahlberg J."/>
            <person name="Velez H."/>
            <person name="de Vries R.P."/>
            <person name="Wiebenga A."/>
            <person name="Woodward S."/>
            <person name="Yakovlev I."/>
            <person name="Garbelotto M."/>
            <person name="Martin F."/>
            <person name="Grigoriev I.V."/>
            <person name="Stenlid J."/>
        </authorList>
    </citation>
    <scope>NUCLEOTIDE SEQUENCE [LARGE SCALE GENOMIC DNA]</scope>
    <source>
        <strain evidence="13 14">TC 32-1</strain>
    </source>
</reference>
<keyword evidence="5" id="KW-0931">ER-Golgi transport</keyword>
<keyword evidence="6 11" id="KW-1133">Transmembrane helix</keyword>
<dbReference type="PANTHER" id="PTHR12825">
    <property type="entry name" value="BNIP1-RELATED"/>
    <property type="match status" value="1"/>
</dbReference>
<dbReference type="InterPro" id="IPR056173">
    <property type="entry name" value="Sec20_C"/>
</dbReference>
<dbReference type="GO" id="GO:0031201">
    <property type="term" value="C:SNARE complex"/>
    <property type="evidence" value="ECO:0007669"/>
    <property type="project" value="TreeGrafter"/>
</dbReference>
<dbReference type="KEGG" id="hir:HETIRDRAFT_26215"/>
<keyword evidence="2" id="KW-0813">Transport</keyword>
<proteinExistence type="inferred from homology"/>
<feature type="transmembrane region" description="Helical" evidence="11">
    <location>
        <begin position="208"/>
        <end position="229"/>
    </location>
</feature>
<feature type="coiled-coil region" evidence="10">
    <location>
        <begin position="48"/>
        <end position="94"/>
    </location>
</feature>
<evidence type="ECO:0000256" key="8">
    <source>
        <dbReference type="ARBA" id="ARBA00023136"/>
    </source>
</evidence>
<name>W4JY00_HETIT</name>
<dbReference type="Proteomes" id="UP000030671">
    <property type="component" value="Unassembled WGS sequence"/>
</dbReference>
<dbReference type="InterPro" id="IPR005606">
    <property type="entry name" value="Sec20"/>
</dbReference>
<dbReference type="GO" id="GO:0005484">
    <property type="term" value="F:SNAP receptor activity"/>
    <property type="evidence" value="ECO:0007669"/>
    <property type="project" value="InterPro"/>
</dbReference>
<dbReference type="EMBL" id="KI925462">
    <property type="protein sequence ID" value="ETW77970.1"/>
    <property type="molecule type" value="Genomic_DNA"/>
</dbReference>
<dbReference type="PANTHER" id="PTHR12825:SF0">
    <property type="entry name" value="VESICLE TRANSPORT PROTEIN SEC20"/>
    <property type="match status" value="1"/>
</dbReference>
<evidence type="ECO:0000256" key="10">
    <source>
        <dbReference type="SAM" id="Coils"/>
    </source>
</evidence>
<keyword evidence="8 11" id="KW-0472">Membrane</keyword>
<dbReference type="HOGENOM" id="CLU_063105_1_0_1"/>
<protein>
    <recommendedName>
        <fullName evidence="12">Sec20 C-terminal domain-containing protein</fullName>
    </recommendedName>
</protein>
<feature type="domain" description="Sec20 C-terminal" evidence="12">
    <location>
        <begin position="144"/>
        <end position="233"/>
    </location>
</feature>
<keyword evidence="3 11" id="KW-0812">Transmembrane</keyword>
<gene>
    <name evidence="13" type="ORF">HETIRDRAFT_26215</name>
</gene>
<organism evidence="13 14">
    <name type="scientific">Heterobasidion irregulare (strain TC 32-1)</name>
    <dbReference type="NCBI Taxonomy" id="747525"/>
    <lineage>
        <taxon>Eukaryota</taxon>
        <taxon>Fungi</taxon>
        <taxon>Dikarya</taxon>
        <taxon>Basidiomycota</taxon>
        <taxon>Agaricomycotina</taxon>
        <taxon>Agaricomycetes</taxon>
        <taxon>Russulales</taxon>
        <taxon>Bondarzewiaceae</taxon>
        <taxon>Heterobasidion</taxon>
        <taxon>Heterobasidion annosum species complex</taxon>
    </lineage>
</organism>